<keyword evidence="2" id="KW-1185">Reference proteome</keyword>
<dbReference type="AlphaFoldDB" id="A0A9P6TF85"/>
<protein>
    <submittedName>
        <fullName evidence="1">Uncharacterized protein</fullName>
    </submittedName>
</protein>
<comment type="caution">
    <text evidence="1">The sequence shown here is derived from an EMBL/GenBank/DDBJ whole genome shotgun (WGS) entry which is preliminary data.</text>
</comment>
<evidence type="ECO:0000313" key="2">
    <source>
        <dbReference type="Proteomes" id="UP000886653"/>
    </source>
</evidence>
<organism evidence="1 2">
    <name type="scientific">Cronartium quercuum f. sp. fusiforme G11</name>
    <dbReference type="NCBI Taxonomy" id="708437"/>
    <lineage>
        <taxon>Eukaryota</taxon>
        <taxon>Fungi</taxon>
        <taxon>Dikarya</taxon>
        <taxon>Basidiomycota</taxon>
        <taxon>Pucciniomycotina</taxon>
        <taxon>Pucciniomycetes</taxon>
        <taxon>Pucciniales</taxon>
        <taxon>Coleosporiaceae</taxon>
        <taxon>Cronartium</taxon>
    </lineage>
</organism>
<dbReference type="EMBL" id="MU167226">
    <property type="protein sequence ID" value="KAG0149664.1"/>
    <property type="molecule type" value="Genomic_DNA"/>
</dbReference>
<sequence length="72" mass="8099">MDMKAMDLEQAGFKWTKDSVLGMWYQLRLPVWEVEEAIQAESQEHGSMSTTTLANFNAIDLNATQAPITGNH</sequence>
<reference evidence="1" key="1">
    <citation type="submission" date="2013-11" db="EMBL/GenBank/DDBJ databases">
        <title>Genome sequence of the fusiform rust pathogen reveals effectors for host alternation and coevolution with pine.</title>
        <authorList>
            <consortium name="DOE Joint Genome Institute"/>
            <person name="Smith K."/>
            <person name="Pendleton A."/>
            <person name="Kubisiak T."/>
            <person name="Anderson C."/>
            <person name="Salamov A."/>
            <person name="Aerts A."/>
            <person name="Riley R."/>
            <person name="Clum A."/>
            <person name="Lindquist E."/>
            <person name="Ence D."/>
            <person name="Campbell M."/>
            <person name="Kronenberg Z."/>
            <person name="Feau N."/>
            <person name="Dhillon B."/>
            <person name="Hamelin R."/>
            <person name="Burleigh J."/>
            <person name="Smith J."/>
            <person name="Yandell M."/>
            <person name="Nelson C."/>
            <person name="Grigoriev I."/>
            <person name="Davis J."/>
        </authorList>
    </citation>
    <scope>NUCLEOTIDE SEQUENCE</scope>
    <source>
        <strain evidence="1">G11</strain>
    </source>
</reference>
<accession>A0A9P6TF85</accession>
<name>A0A9P6TF85_9BASI</name>
<gene>
    <name evidence="1" type="ORF">CROQUDRAFT_89013</name>
</gene>
<proteinExistence type="predicted"/>
<dbReference type="Proteomes" id="UP000886653">
    <property type="component" value="Unassembled WGS sequence"/>
</dbReference>
<evidence type="ECO:0000313" key="1">
    <source>
        <dbReference type="EMBL" id="KAG0149664.1"/>
    </source>
</evidence>